<protein>
    <submittedName>
        <fullName evidence="9">2-hydroxyacyl-lyase 1-like</fullName>
    </submittedName>
</protein>
<gene>
    <name evidence="9" type="ORF">BpHYR1_027745</name>
</gene>
<dbReference type="InterPro" id="IPR045025">
    <property type="entry name" value="HACL1-like"/>
</dbReference>
<evidence type="ECO:0000256" key="2">
    <source>
        <dbReference type="ARBA" id="ARBA00007812"/>
    </source>
</evidence>
<comment type="caution">
    <text evidence="9">The sequence shown here is derived from an EMBL/GenBank/DDBJ whole genome shotgun (WGS) entry which is preliminary data.</text>
</comment>
<evidence type="ECO:0000313" key="9">
    <source>
        <dbReference type="EMBL" id="RNA18625.1"/>
    </source>
</evidence>
<comment type="similarity">
    <text evidence="2">Belongs to the TPP enzyme family.</text>
</comment>
<dbReference type="GO" id="GO:0016830">
    <property type="term" value="F:carbon-carbon lyase activity"/>
    <property type="evidence" value="ECO:0007669"/>
    <property type="project" value="UniProtKB-ARBA"/>
</dbReference>
<evidence type="ECO:0000256" key="1">
    <source>
        <dbReference type="ARBA" id="ARBA00001964"/>
    </source>
</evidence>
<proteinExistence type="inferred from homology"/>
<dbReference type="EMBL" id="REGN01004200">
    <property type="protein sequence ID" value="RNA18625.1"/>
    <property type="molecule type" value="Genomic_DNA"/>
</dbReference>
<organism evidence="9 10">
    <name type="scientific">Brachionus plicatilis</name>
    <name type="common">Marine rotifer</name>
    <name type="synonym">Brachionus muelleri</name>
    <dbReference type="NCBI Taxonomy" id="10195"/>
    <lineage>
        <taxon>Eukaryota</taxon>
        <taxon>Metazoa</taxon>
        <taxon>Spiralia</taxon>
        <taxon>Gnathifera</taxon>
        <taxon>Rotifera</taxon>
        <taxon>Eurotatoria</taxon>
        <taxon>Monogononta</taxon>
        <taxon>Pseudotrocha</taxon>
        <taxon>Ploima</taxon>
        <taxon>Brachionidae</taxon>
        <taxon>Brachionus</taxon>
    </lineage>
</organism>
<dbReference type="InterPro" id="IPR029035">
    <property type="entry name" value="DHS-like_NAD/FAD-binding_dom"/>
</dbReference>
<name>A0A3M7R5V4_BRAPC</name>
<dbReference type="InterPro" id="IPR029061">
    <property type="entry name" value="THDP-binding"/>
</dbReference>
<dbReference type="FunFam" id="3.40.50.970:FF:000038">
    <property type="entry name" value="2-hydroxyacyl-CoA lyase 1 isoform X1"/>
    <property type="match status" value="1"/>
</dbReference>
<dbReference type="GO" id="GO:0001561">
    <property type="term" value="P:fatty acid alpha-oxidation"/>
    <property type="evidence" value="ECO:0007669"/>
    <property type="project" value="TreeGrafter"/>
</dbReference>
<dbReference type="GO" id="GO:0000287">
    <property type="term" value="F:magnesium ion binding"/>
    <property type="evidence" value="ECO:0007669"/>
    <property type="project" value="InterPro"/>
</dbReference>
<dbReference type="Gene3D" id="3.40.50.970">
    <property type="match status" value="2"/>
</dbReference>
<dbReference type="GO" id="GO:0030976">
    <property type="term" value="F:thiamine pyrophosphate binding"/>
    <property type="evidence" value="ECO:0007669"/>
    <property type="project" value="InterPro"/>
</dbReference>
<dbReference type="Pfam" id="PF02776">
    <property type="entry name" value="TPP_enzyme_N"/>
    <property type="match status" value="1"/>
</dbReference>
<dbReference type="OrthoDB" id="10006023at2759"/>
<dbReference type="PANTHER" id="PTHR43710:SF2">
    <property type="entry name" value="2-HYDROXYACYL-COA LYASE 1"/>
    <property type="match status" value="1"/>
</dbReference>
<reference evidence="9 10" key="1">
    <citation type="journal article" date="2018" name="Sci. Rep.">
        <title>Genomic signatures of local adaptation to the degree of environmental predictability in rotifers.</title>
        <authorList>
            <person name="Franch-Gras L."/>
            <person name="Hahn C."/>
            <person name="Garcia-Roger E.M."/>
            <person name="Carmona M.J."/>
            <person name="Serra M."/>
            <person name="Gomez A."/>
        </authorList>
    </citation>
    <scope>NUCLEOTIDE SEQUENCE [LARGE SCALE GENOMIC DNA]</scope>
    <source>
        <strain evidence="9">HYR1</strain>
    </source>
</reference>
<feature type="domain" description="Thiamine pyrophosphate enzyme N-terminal TPP-binding" evidence="8">
    <location>
        <begin position="42"/>
        <end position="151"/>
    </location>
</feature>
<sequence>MFKVKLKPIMNFLKVLKTINKNLLNNTKRTASIKMSQDKLDGASLCAKSLKDQGVEYMFGVVGIPVIEIALRAQQYGIKYIGMRNEQSASYAASSIGYLTRKPAVALCVSGPGFVHTLAGMANANENAWPLLVVGGSSDLGQESQGAFQEYPQVTLGRSFAKYSARPSSLSQIPFYVEKAFRTATYGRPGSAYLDFAAEMITSTIEPSEVGCSAVCGEAPRPLTSIENLQNVFESLKIAKKPLIIIGKGAAYSQAEEEINKLVESLGMPFLPTPMGKGVVDDDHSLCVSAARSTALKEADLIVLLGARLNWMLHFGQSPRFAQNVKIVQVDLNAEELGNNTNDCIKIQADLKSFSKQMNEHLAGEKIQVAKDWWDLLRKKVEKNKNVIQSMANDLTLPLNYYAAYAQIKKVMPKDCIIVSEGANTMDTSRSIMNHAQPRHR</sequence>
<keyword evidence="10" id="KW-1185">Reference proteome</keyword>
<dbReference type="Pfam" id="PF00205">
    <property type="entry name" value="TPP_enzyme_M"/>
    <property type="match status" value="1"/>
</dbReference>
<comment type="cofactor">
    <cofactor evidence="1">
        <name>thiamine diphosphate</name>
        <dbReference type="ChEBI" id="CHEBI:58937"/>
    </cofactor>
</comment>
<dbReference type="STRING" id="10195.A0A3M7R5V4"/>
<evidence type="ECO:0000259" key="7">
    <source>
        <dbReference type="Pfam" id="PF00205"/>
    </source>
</evidence>
<dbReference type="InterPro" id="IPR012001">
    <property type="entry name" value="Thiamin_PyroP_enz_TPP-bd_dom"/>
</dbReference>
<dbReference type="Proteomes" id="UP000276133">
    <property type="component" value="Unassembled WGS sequence"/>
</dbReference>
<dbReference type="PANTHER" id="PTHR43710">
    <property type="entry name" value="2-HYDROXYACYL-COA LYASE"/>
    <property type="match status" value="1"/>
</dbReference>
<dbReference type="SUPFAM" id="SSF52518">
    <property type="entry name" value="Thiamin diphosphate-binding fold (THDP-binding)"/>
    <property type="match status" value="1"/>
</dbReference>
<dbReference type="SUPFAM" id="SSF52467">
    <property type="entry name" value="DHS-like NAD/FAD-binding domain"/>
    <property type="match status" value="1"/>
</dbReference>
<keyword evidence="3" id="KW-0479">Metal-binding</keyword>
<keyword evidence="6 9" id="KW-0456">Lyase</keyword>
<evidence type="ECO:0000256" key="3">
    <source>
        <dbReference type="ARBA" id="ARBA00022723"/>
    </source>
</evidence>
<evidence type="ECO:0000259" key="8">
    <source>
        <dbReference type="Pfam" id="PF02776"/>
    </source>
</evidence>
<dbReference type="FunFam" id="3.40.50.1220:FF:000006">
    <property type="entry name" value="2-hydroxyacyl-CoA lyase 1"/>
    <property type="match status" value="1"/>
</dbReference>
<evidence type="ECO:0000256" key="6">
    <source>
        <dbReference type="ARBA" id="ARBA00023239"/>
    </source>
</evidence>
<dbReference type="GO" id="GO:0005777">
    <property type="term" value="C:peroxisome"/>
    <property type="evidence" value="ECO:0007669"/>
    <property type="project" value="TreeGrafter"/>
</dbReference>
<accession>A0A3M7R5V4</accession>
<dbReference type="CDD" id="cd07035">
    <property type="entry name" value="TPP_PYR_POX_like"/>
    <property type="match status" value="1"/>
</dbReference>
<evidence type="ECO:0000313" key="10">
    <source>
        <dbReference type="Proteomes" id="UP000276133"/>
    </source>
</evidence>
<keyword evidence="4" id="KW-0460">Magnesium</keyword>
<dbReference type="AlphaFoldDB" id="A0A3M7R5V4"/>
<dbReference type="Gene3D" id="3.40.50.1220">
    <property type="entry name" value="TPP-binding domain"/>
    <property type="match status" value="1"/>
</dbReference>
<keyword evidence="5" id="KW-0786">Thiamine pyrophosphate</keyword>
<feature type="domain" description="Thiamine pyrophosphate enzyme central" evidence="7">
    <location>
        <begin position="230"/>
        <end position="357"/>
    </location>
</feature>
<evidence type="ECO:0000256" key="4">
    <source>
        <dbReference type="ARBA" id="ARBA00022842"/>
    </source>
</evidence>
<dbReference type="InterPro" id="IPR012000">
    <property type="entry name" value="Thiamin_PyroP_enz_cen_dom"/>
</dbReference>
<evidence type="ECO:0000256" key="5">
    <source>
        <dbReference type="ARBA" id="ARBA00023052"/>
    </source>
</evidence>